<dbReference type="SMART" id="SM00020">
    <property type="entry name" value="Tryp_SPc"/>
    <property type="match status" value="1"/>
</dbReference>
<dbReference type="EMBL" id="CADEPI010000204">
    <property type="protein sequence ID" value="CAB3380269.1"/>
    <property type="molecule type" value="Genomic_DNA"/>
</dbReference>
<feature type="chain" id="PRO_5035965125" description="CLIP domain-containing serine protease" evidence="9">
    <location>
        <begin position="20"/>
        <end position="371"/>
    </location>
</feature>
<dbReference type="PRINTS" id="PR00722">
    <property type="entry name" value="CHYMOTRYPSIN"/>
</dbReference>
<dbReference type="PANTHER" id="PTHR24256">
    <property type="entry name" value="TRYPTASE-RELATED"/>
    <property type="match status" value="1"/>
</dbReference>
<name>A0A8S1DGL5_9INSE</name>
<dbReference type="CDD" id="cd00190">
    <property type="entry name" value="Tryp_SPc"/>
    <property type="match status" value="1"/>
</dbReference>
<accession>A0A8S1DGL5</accession>
<reference evidence="12 13" key="1">
    <citation type="submission" date="2020-04" db="EMBL/GenBank/DDBJ databases">
        <authorList>
            <person name="Alioto T."/>
            <person name="Alioto T."/>
            <person name="Gomez Garrido J."/>
        </authorList>
    </citation>
    <scope>NUCLEOTIDE SEQUENCE [LARGE SCALE GENOMIC DNA]</scope>
</reference>
<keyword evidence="6" id="KW-0325">Glycoprotein</keyword>
<keyword evidence="13" id="KW-1185">Reference proteome</keyword>
<evidence type="ECO:0000259" key="10">
    <source>
        <dbReference type="PROSITE" id="PS50240"/>
    </source>
</evidence>
<comment type="subcellular location">
    <subcellularLocation>
        <location evidence="9">Secreted</location>
    </subcellularLocation>
</comment>
<dbReference type="Pfam" id="PF00089">
    <property type="entry name" value="Trypsin"/>
    <property type="match status" value="1"/>
</dbReference>
<dbReference type="FunFam" id="2.40.10.10:FF:000028">
    <property type="entry name" value="Serine protease easter"/>
    <property type="match status" value="1"/>
</dbReference>
<dbReference type="OrthoDB" id="9028152at2759"/>
<evidence type="ECO:0000256" key="5">
    <source>
        <dbReference type="ARBA" id="ARBA00023157"/>
    </source>
</evidence>
<feature type="domain" description="Clip" evidence="11">
    <location>
        <begin position="29"/>
        <end position="84"/>
    </location>
</feature>
<evidence type="ECO:0000256" key="2">
    <source>
        <dbReference type="ARBA" id="ARBA00022729"/>
    </source>
</evidence>
<keyword evidence="1 8" id="KW-0645">Protease</keyword>
<feature type="signal peptide" evidence="9">
    <location>
        <begin position="1"/>
        <end position="19"/>
    </location>
</feature>
<dbReference type="Pfam" id="PF12032">
    <property type="entry name" value="CLIP"/>
    <property type="match status" value="1"/>
</dbReference>
<dbReference type="PROSITE" id="PS00135">
    <property type="entry name" value="TRYPSIN_SER"/>
    <property type="match status" value="1"/>
</dbReference>
<comment type="caution">
    <text evidence="12">The sequence shown here is derived from an EMBL/GenBank/DDBJ whole genome shotgun (WGS) entry which is preliminary data.</text>
</comment>
<feature type="domain" description="Peptidase S1" evidence="10">
    <location>
        <begin position="143"/>
        <end position="363"/>
    </location>
</feature>
<sequence length="371" mass="39820">MYTSKLVVLFASVAALTLAQRYDLGEGSECFSPEGSPGVCTQLRQCPALLAHLDRSRRPGNQNSIRLLQQSLCGFVGSNPVVCCVGRVSGNRPGGSAPGKLVVWTPSPNKNVQSPSPAKTGILAHKNANLLPVNCGDSFTIRIVGGRKADMGEHPWLAALEYETRRGQQVLCGGSLINERYVLTAAHCIQVPAGNKLVSVRLGEHNLVTEKDCYKTAKGVEICADPPLSVPIESVKVHEKYGGVDRHNDIGLIRLQRKVPATGYVKPVCLPLSDNLFRSTFTGSTQVVAGWGRTENSPSSDVKLKVGLSVMENERCAALYRGPHPEVRLDSSQLCAGGEKGKDSCGGDSGGPLVFARENKWYLFLVSLSLK</sequence>
<dbReference type="InterPro" id="IPR001254">
    <property type="entry name" value="Trypsin_dom"/>
</dbReference>
<dbReference type="InterPro" id="IPR038565">
    <property type="entry name" value="CLIP_sf"/>
</dbReference>
<evidence type="ECO:0000256" key="6">
    <source>
        <dbReference type="ARBA" id="ARBA00023180"/>
    </source>
</evidence>
<evidence type="ECO:0000256" key="1">
    <source>
        <dbReference type="ARBA" id="ARBA00022670"/>
    </source>
</evidence>
<dbReference type="InterPro" id="IPR001314">
    <property type="entry name" value="Peptidase_S1A"/>
</dbReference>
<dbReference type="PROSITE" id="PS50240">
    <property type="entry name" value="TRYPSIN_DOM"/>
    <property type="match status" value="1"/>
</dbReference>
<dbReference type="GO" id="GO:0005576">
    <property type="term" value="C:extracellular region"/>
    <property type="evidence" value="ECO:0007669"/>
    <property type="project" value="UniProtKB-SubCell"/>
</dbReference>
<dbReference type="InterPro" id="IPR018114">
    <property type="entry name" value="TRYPSIN_HIS"/>
</dbReference>
<dbReference type="GO" id="GO:0004252">
    <property type="term" value="F:serine-type endopeptidase activity"/>
    <property type="evidence" value="ECO:0007669"/>
    <property type="project" value="UniProtKB-UniRule"/>
</dbReference>
<evidence type="ECO:0000256" key="3">
    <source>
        <dbReference type="ARBA" id="ARBA00022801"/>
    </source>
</evidence>
<dbReference type="SUPFAM" id="SSF50494">
    <property type="entry name" value="Trypsin-like serine proteases"/>
    <property type="match status" value="1"/>
</dbReference>
<evidence type="ECO:0000259" key="11">
    <source>
        <dbReference type="PROSITE" id="PS51888"/>
    </source>
</evidence>
<keyword evidence="3 8" id="KW-0378">Hydrolase</keyword>
<dbReference type="Gene3D" id="3.30.1640.30">
    <property type="match status" value="1"/>
</dbReference>
<dbReference type="PROSITE" id="PS51888">
    <property type="entry name" value="CLIP"/>
    <property type="match status" value="1"/>
</dbReference>
<protein>
    <recommendedName>
        <fullName evidence="9">CLIP domain-containing serine protease</fullName>
        <ecNumber evidence="8">3.4.21.-</ecNumber>
    </recommendedName>
</protein>
<dbReference type="SMART" id="SM00680">
    <property type="entry name" value="CLIP"/>
    <property type="match status" value="1"/>
</dbReference>
<evidence type="ECO:0000256" key="9">
    <source>
        <dbReference type="RuleBase" id="RU366078"/>
    </source>
</evidence>
<gene>
    <name evidence="12" type="ORF">CLODIP_2_CD07391</name>
</gene>
<dbReference type="PROSITE" id="PS00134">
    <property type="entry name" value="TRYPSIN_HIS"/>
    <property type="match status" value="1"/>
</dbReference>
<comment type="domain">
    <text evidence="9">The clip domain consists of 35-55 residues which are 'knitted' together usually by 3 conserved disulfide bonds forming a clip-like compact structure.</text>
</comment>
<dbReference type="InterPro" id="IPR043504">
    <property type="entry name" value="Peptidase_S1_PA_chymotrypsin"/>
</dbReference>
<keyword evidence="9" id="KW-0964">Secreted</keyword>
<proteinExistence type="inferred from homology"/>
<dbReference type="GO" id="GO:0006508">
    <property type="term" value="P:proteolysis"/>
    <property type="evidence" value="ECO:0007669"/>
    <property type="project" value="UniProtKB-KW"/>
</dbReference>
<comment type="similarity">
    <text evidence="7 9">Belongs to the peptidase S1 family. CLIP subfamily.</text>
</comment>
<dbReference type="EC" id="3.4.21.-" evidence="8"/>
<dbReference type="Gene3D" id="2.40.10.10">
    <property type="entry name" value="Trypsin-like serine proteases"/>
    <property type="match status" value="2"/>
</dbReference>
<dbReference type="InterPro" id="IPR033116">
    <property type="entry name" value="TRYPSIN_SER"/>
</dbReference>
<dbReference type="InterPro" id="IPR051487">
    <property type="entry name" value="Ser/Thr_Proteases_Immune/Dev"/>
</dbReference>
<organism evidence="12 13">
    <name type="scientific">Cloeon dipterum</name>
    <dbReference type="NCBI Taxonomy" id="197152"/>
    <lineage>
        <taxon>Eukaryota</taxon>
        <taxon>Metazoa</taxon>
        <taxon>Ecdysozoa</taxon>
        <taxon>Arthropoda</taxon>
        <taxon>Hexapoda</taxon>
        <taxon>Insecta</taxon>
        <taxon>Pterygota</taxon>
        <taxon>Palaeoptera</taxon>
        <taxon>Ephemeroptera</taxon>
        <taxon>Pisciforma</taxon>
        <taxon>Baetidae</taxon>
        <taxon>Cloeon</taxon>
    </lineage>
</organism>
<dbReference type="InterPro" id="IPR009003">
    <property type="entry name" value="Peptidase_S1_PA"/>
</dbReference>
<evidence type="ECO:0000256" key="4">
    <source>
        <dbReference type="ARBA" id="ARBA00022825"/>
    </source>
</evidence>
<dbReference type="AlphaFoldDB" id="A0A8S1DGL5"/>
<keyword evidence="2 9" id="KW-0732">Signal</keyword>
<dbReference type="Proteomes" id="UP000494165">
    <property type="component" value="Unassembled WGS sequence"/>
</dbReference>
<evidence type="ECO:0000313" key="13">
    <source>
        <dbReference type="Proteomes" id="UP000494165"/>
    </source>
</evidence>
<dbReference type="InterPro" id="IPR022700">
    <property type="entry name" value="CLIP"/>
</dbReference>
<evidence type="ECO:0000256" key="8">
    <source>
        <dbReference type="RuleBase" id="RU363034"/>
    </source>
</evidence>
<evidence type="ECO:0000313" key="12">
    <source>
        <dbReference type="EMBL" id="CAB3380269.1"/>
    </source>
</evidence>
<evidence type="ECO:0000256" key="7">
    <source>
        <dbReference type="ARBA" id="ARBA00024195"/>
    </source>
</evidence>
<keyword evidence="4 8" id="KW-0720">Serine protease</keyword>
<keyword evidence="5" id="KW-1015">Disulfide bond</keyword>